<dbReference type="InterPro" id="IPR005184">
    <property type="entry name" value="DUF306_Meta_HslJ"/>
</dbReference>
<name>A0ABV9P6Q5_9FLAO</name>
<dbReference type="Pfam" id="PF04170">
    <property type="entry name" value="NlpE"/>
    <property type="match status" value="1"/>
</dbReference>
<gene>
    <name evidence="2" type="ORF">ACFO3U_06960</name>
</gene>
<reference evidence="3" key="1">
    <citation type="journal article" date="2019" name="Int. J. Syst. Evol. Microbiol.">
        <title>The Global Catalogue of Microorganisms (GCM) 10K type strain sequencing project: providing services to taxonomists for standard genome sequencing and annotation.</title>
        <authorList>
            <consortium name="The Broad Institute Genomics Platform"/>
            <consortium name="The Broad Institute Genome Sequencing Center for Infectious Disease"/>
            <person name="Wu L."/>
            <person name="Ma J."/>
        </authorList>
    </citation>
    <scope>NUCLEOTIDE SEQUENCE [LARGE SCALE GENOMIC DNA]</scope>
    <source>
        <strain evidence="3">CCUG 50349</strain>
    </source>
</reference>
<sequence length="268" mass="29936">MKKSIVLALMITLSFASCKKEAEKDNDEVAVDSTAVEMVSDDHNAMNSLDYQGTYVGSLPCADCESIETTLILTDDSYIKETIYKGKSKEIFNESGNIEWNKEGNTITLVGLNAPNQYFVGENVLFHLDVNGKKIEGDLASKYQLKKELKSVDKITLKNSKWKLIKLNGKDVENSNQDKLKGITFNPDGRMTAFAGCNSMGGDYEINEEMNKIKFSKVFSTEMACVDMTTEKELAKVLEIADNYYYDGNLLKLNKGKMATLAEFVIIK</sequence>
<dbReference type="PANTHER" id="PTHR35535">
    <property type="entry name" value="HEAT SHOCK PROTEIN HSLJ"/>
    <property type="match status" value="1"/>
</dbReference>
<dbReference type="EMBL" id="JBHSGW010000004">
    <property type="protein sequence ID" value="MFC4739732.1"/>
    <property type="molecule type" value="Genomic_DNA"/>
</dbReference>
<protein>
    <submittedName>
        <fullName evidence="2">Copper resistance protein NlpE N-terminal domain-containing protein</fullName>
    </submittedName>
</protein>
<evidence type="ECO:0000313" key="2">
    <source>
        <dbReference type="EMBL" id="MFC4739732.1"/>
    </source>
</evidence>
<feature type="domain" description="DUF306" evidence="1">
    <location>
        <begin position="156"/>
        <end position="264"/>
    </location>
</feature>
<dbReference type="PROSITE" id="PS51257">
    <property type="entry name" value="PROKAR_LIPOPROTEIN"/>
    <property type="match status" value="1"/>
</dbReference>
<evidence type="ECO:0000313" key="3">
    <source>
        <dbReference type="Proteomes" id="UP001595885"/>
    </source>
</evidence>
<organism evidence="2 3">
    <name type="scientific">Flavobacterium ponti</name>
    <dbReference type="NCBI Taxonomy" id="665133"/>
    <lineage>
        <taxon>Bacteria</taxon>
        <taxon>Pseudomonadati</taxon>
        <taxon>Bacteroidota</taxon>
        <taxon>Flavobacteriia</taxon>
        <taxon>Flavobacteriales</taxon>
        <taxon>Flavobacteriaceae</taxon>
        <taxon>Flavobacterium</taxon>
    </lineage>
</organism>
<dbReference type="Pfam" id="PF03724">
    <property type="entry name" value="META"/>
    <property type="match status" value="1"/>
</dbReference>
<evidence type="ECO:0000259" key="1">
    <source>
        <dbReference type="Pfam" id="PF03724"/>
    </source>
</evidence>
<dbReference type="RefSeq" id="WP_379739717.1">
    <property type="nucleotide sequence ID" value="NZ_JBHSGW010000004.1"/>
</dbReference>
<dbReference type="InterPro" id="IPR053147">
    <property type="entry name" value="Hsp_HslJ-like"/>
</dbReference>
<dbReference type="PANTHER" id="PTHR35535:SF1">
    <property type="entry name" value="HEAT SHOCK PROTEIN HSLJ"/>
    <property type="match status" value="1"/>
</dbReference>
<dbReference type="InterPro" id="IPR038670">
    <property type="entry name" value="HslJ-like_sf"/>
</dbReference>
<keyword evidence="3" id="KW-1185">Reference proteome</keyword>
<dbReference type="InterPro" id="IPR007298">
    <property type="entry name" value="Cu-R_lipoprotein_NlpE"/>
</dbReference>
<dbReference type="Gene3D" id="2.40.128.640">
    <property type="match status" value="1"/>
</dbReference>
<proteinExistence type="predicted"/>
<accession>A0ABV9P6Q5</accession>
<dbReference type="Gene3D" id="2.40.128.270">
    <property type="match status" value="1"/>
</dbReference>
<comment type="caution">
    <text evidence="2">The sequence shown here is derived from an EMBL/GenBank/DDBJ whole genome shotgun (WGS) entry which is preliminary data.</text>
</comment>
<dbReference type="Proteomes" id="UP001595885">
    <property type="component" value="Unassembled WGS sequence"/>
</dbReference>